<dbReference type="InterPro" id="IPR027417">
    <property type="entry name" value="P-loop_NTPase"/>
</dbReference>
<dbReference type="Pfam" id="PF18052">
    <property type="entry name" value="Rx_N"/>
    <property type="match status" value="1"/>
</dbReference>
<dbReference type="InterPro" id="IPR002182">
    <property type="entry name" value="NB-ARC"/>
</dbReference>
<keyword evidence="3" id="KW-0611">Plant defense</keyword>
<evidence type="ECO:0000313" key="7">
    <source>
        <dbReference type="Proteomes" id="UP001151752"/>
    </source>
</evidence>
<dbReference type="Gene3D" id="1.20.5.4130">
    <property type="match status" value="1"/>
</dbReference>
<comment type="caution">
    <text evidence="6">The sequence shown here is derived from an EMBL/GenBank/DDBJ whole genome shotgun (WGS) entry which is preliminary data.</text>
</comment>
<feature type="domain" description="NB-ARC" evidence="4">
    <location>
        <begin position="168"/>
        <end position="290"/>
    </location>
</feature>
<keyword evidence="2" id="KW-0547">Nucleotide-binding</keyword>
<dbReference type="Proteomes" id="UP001151752">
    <property type="component" value="Chromosome 18"/>
</dbReference>
<gene>
    <name evidence="6" type="ORF">OIU74_025576</name>
</gene>
<dbReference type="PANTHER" id="PTHR19338:SF66">
    <property type="entry name" value="NB-ARC DOMAIN-CONTAINING PROTEIN"/>
    <property type="match status" value="1"/>
</dbReference>
<evidence type="ECO:0000259" key="4">
    <source>
        <dbReference type="Pfam" id="PF00931"/>
    </source>
</evidence>
<protein>
    <submittedName>
        <fullName evidence="6">DISEASE RESISTANCE PROTEIN RP</fullName>
    </submittedName>
</protein>
<dbReference type="Gene3D" id="3.40.50.300">
    <property type="entry name" value="P-loop containing nucleotide triphosphate hydrolases"/>
    <property type="match status" value="1"/>
</dbReference>
<reference evidence="6" key="2">
    <citation type="journal article" date="2023" name="Int. J. Mol. Sci.">
        <title>De Novo Assembly and Annotation of 11 Diverse Shrub Willow (Salix) Genomes Reveals Novel Gene Organization in Sex-Linked Regions.</title>
        <authorList>
            <person name="Hyden B."/>
            <person name="Feng K."/>
            <person name="Yates T.B."/>
            <person name="Jawdy S."/>
            <person name="Cereghino C."/>
            <person name="Smart L.B."/>
            <person name="Muchero W."/>
        </authorList>
    </citation>
    <scope>NUCLEOTIDE SEQUENCE</scope>
    <source>
        <tissue evidence="6">Shoot tip</tissue>
    </source>
</reference>
<dbReference type="PRINTS" id="PR00364">
    <property type="entry name" value="DISEASERSIST"/>
</dbReference>
<evidence type="ECO:0000256" key="2">
    <source>
        <dbReference type="ARBA" id="ARBA00022741"/>
    </source>
</evidence>
<name>A0A9Q0W1G9_9ROSI</name>
<keyword evidence="7" id="KW-1185">Reference proteome</keyword>
<dbReference type="GO" id="GO:0006952">
    <property type="term" value="P:defense response"/>
    <property type="evidence" value="ECO:0007669"/>
    <property type="project" value="UniProtKB-KW"/>
</dbReference>
<feature type="domain" description="Disease resistance N-terminal" evidence="5">
    <location>
        <begin position="5"/>
        <end position="89"/>
    </location>
</feature>
<keyword evidence="1" id="KW-0677">Repeat</keyword>
<dbReference type="Pfam" id="PF00931">
    <property type="entry name" value="NB-ARC"/>
    <property type="match status" value="1"/>
</dbReference>
<dbReference type="SUPFAM" id="SSF52540">
    <property type="entry name" value="P-loop containing nucleoside triphosphate hydrolases"/>
    <property type="match status" value="1"/>
</dbReference>
<dbReference type="GO" id="GO:0043531">
    <property type="term" value="F:ADP binding"/>
    <property type="evidence" value="ECO:0007669"/>
    <property type="project" value="InterPro"/>
</dbReference>
<organism evidence="6 7">
    <name type="scientific">Salix koriyanagi</name>
    <dbReference type="NCBI Taxonomy" id="2511006"/>
    <lineage>
        <taxon>Eukaryota</taxon>
        <taxon>Viridiplantae</taxon>
        <taxon>Streptophyta</taxon>
        <taxon>Embryophyta</taxon>
        <taxon>Tracheophyta</taxon>
        <taxon>Spermatophyta</taxon>
        <taxon>Magnoliopsida</taxon>
        <taxon>eudicotyledons</taxon>
        <taxon>Gunneridae</taxon>
        <taxon>Pentapetalae</taxon>
        <taxon>rosids</taxon>
        <taxon>fabids</taxon>
        <taxon>Malpighiales</taxon>
        <taxon>Salicaceae</taxon>
        <taxon>Saliceae</taxon>
        <taxon>Salix</taxon>
    </lineage>
</organism>
<dbReference type="AlphaFoldDB" id="A0A9Q0W1G9"/>
<accession>A0A9Q0W1G9</accession>
<dbReference type="InterPro" id="IPR041118">
    <property type="entry name" value="Rx_N"/>
</dbReference>
<evidence type="ECO:0000259" key="5">
    <source>
        <dbReference type="Pfam" id="PF18052"/>
    </source>
</evidence>
<evidence type="ECO:0000256" key="3">
    <source>
        <dbReference type="ARBA" id="ARBA00022821"/>
    </source>
</evidence>
<dbReference type="InterPro" id="IPR038005">
    <property type="entry name" value="RX-like_CC"/>
</dbReference>
<dbReference type="FunFam" id="3.40.50.300:FF:001091">
    <property type="entry name" value="Probable disease resistance protein At1g61300"/>
    <property type="match status" value="1"/>
</dbReference>
<dbReference type="EMBL" id="JAPFFM010000006">
    <property type="protein sequence ID" value="KAJ6758945.1"/>
    <property type="molecule type" value="Genomic_DNA"/>
</dbReference>
<sequence length="297" mass="34335">MAESVVSTVVLRLGDLLIQEAVFLDGVNEEVYDMQAQLQRMQSFLRDADRRQDEEESVRNWVSEIRETAYDVEDIIEEFALKVALRRRSGMVNVMKRYATLAKETVELHNVGNEIRIIKNRISSLTKSLETYGIIQRNDDWSLGLGRQQQQLRRSYSHIVEEDTVGLEEDVKVLAEQLVNSNGIVSICGMGGLGKTTLAKKVYHNSKVRHHFDSFAWAYVSQQCQAREVWEGILFKLTNPSKEQREEIANLRDEELVKRLYLVQLEKKCLVILDDIWTIPTWNNLCPAFSVLENCRQ</sequence>
<reference evidence="6" key="1">
    <citation type="submission" date="2022-11" db="EMBL/GenBank/DDBJ databases">
        <authorList>
            <person name="Hyden B.L."/>
            <person name="Feng K."/>
            <person name="Yates T."/>
            <person name="Jawdy S."/>
            <person name="Smart L.B."/>
            <person name="Muchero W."/>
        </authorList>
    </citation>
    <scope>NUCLEOTIDE SEQUENCE</scope>
    <source>
        <tissue evidence="6">Shoot tip</tissue>
    </source>
</reference>
<evidence type="ECO:0000313" key="6">
    <source>
        <dbReference type="EMBL" id="KAJ6758945.1"/>
    </source>
</evidence>
<dbReference type="CDD" id="cd14798">
    <property type="entry name" value="RX-CC_like"/>
    <property type="match status" value="1"/>
</dbReference>
<dbReference type="PANTHER" id="PTHR19338">
    <property type="entry name" value="TRANSLOCASE OF INNER MITOCHONDRIAL MEMBRANE 13 HOMOLOG"/>
    <property type="match status" value="1"/>
</dbReference>
<evidence type="ECO:0000256" key="1">
    <source>
        <dbReference type="ARBA" id="ARBA00022737"/>
    </source>
</evidence>
<proteinExistence type="predicted"/>